<accession>A0ABR0Z1S9</accession>
<dbReference type="InterPro" id="IPR011333">
    <property type="entry name" value="SKP1/BTB/POZ_sf"/>
</dbReference>
<dbReference type="InterPro" id="IPR036236">
    <property type="entry name" value="Znf_C2H2_sf"/>
</dbReference>
<keyword evidence="6" id="KW-0539">Nucleus</keyword>
<evidence type="ECO:0000259" key="11">
    <source>
        <dbReference type="PROSITE" id="PS50157"/>
    </source>
</evidence>
<keyword evidence="5" id="KW-0862">Zinc</keyword>
<evidence type="ECO:0000256" key="6">
    <source>
        <dbReference type="ARBA" id="ARBA00023242"/>
    </source>
</evidence>
<evidence type="ECO:0000313" key="13">
    <source>
        <dbReference type="Proteomes" id="UP001369086"/>
    </source>
</evidence>
<keyword evidence="4 7" id="KW-0863">Zinc-finger</keyword>
<evidence type="ECO:0000256" key="2">
    <source>
        <dbReference type="ARBA" id="ARBA00022723"/>
    </source>
</evidence>
<evidence type="ECO:0000259" key="10">
    <source>
        <dbReference type="PROSITE" id="PS50097"/>
    </source>
</evidence>
<feature type="domain" description="C2H2-type" evidence="11">
    <location>
        <begin position="1104"/>
        <end position="1132"/>
    </location>
</feature>
<sequence>MLGMDIEVKSFFYFSVCLFLLCVTASVGHLMLLADTMLSVPGKSCDAMMTADIVWVPGPVRLAKEQGREREPHTLQKRPDKPQELKKMTVMSPGTGDLLDSTHSQAILRCLNDQRTQGLFCDVTIVVEDIKFKAHKNVLAASSLYFKDAFSTQEVWVSGQVLELSDIGSDIFAGILHFIYSAKVEITGTEDVKALIAAGKKLGIPFLENLRNLSHQGKRSFDAAHGCGSSDSALSAAPDSSVQTVRYSLLKNETNSGISDQRTEESVCLDGPRITNAFSIFEAGPSNDPFSPLDLRASAKRTQETEQFQMICPTLNAATATKGEQTRALSEHSYAVSSTVNQVQTTELCEIPVNDLRTESTPTEVPTNHLMNQRCNPLKKRHIPSSTLGKVAGVQYTKIAHATLNLTTSHHNKTVEVTSNGNVPQITHNSAESVISVVATDPHVATYRCEYCSETFSNKALLNIHTQVHKKHFVSRLACKFCHKKFTHLKRLRNHEQTCCMTQLDATENESCEPQFSISNVDNTSSTDGSVQHASPEDKSDSYSGNHVDEDSSPEFTSLPDNGEKAVDGQRMHVCSVCKRSYVTLSSLRRHANVHSWQRAYPCHYCNKVFALAEYRTKHEIWHTGERRYQCIFCLETFMTYYILKNHQKSFHGIDPRLAVNKKSAHGGFKSNLYPFKLYRLLPTTFRKKQYKTYSQTLAETAESNDPPFQVPLAPRPQNSLTTPSVNFENNIIGAQNRPDAVSMGQPSFSMPLTFMATPNIVASVAPCVNFNQPSNPSHMLSSEAGGCPRTALSTTTQNTNTLLTPCPANASSTGSSVISYGYPGPSVIMQTNRVSSVIVHGNEMGVNSDDKDRSDVPFLEMTGNSFSEPDNDDKGHMRTHFKQEELSGMQITETIADKMVQPEGFGDAANIITNILYPGSKTETYIAKPACPGPSFDSQVPPLCQITVKIGDEAMVRRRIKGSKLFQNKRKWGCLADEDQSSVTGKEGNDRNASLRARTETTPVIENETYDDVTDRDTADKLWRPYYSYKPKKKTKGAKKLRTKHRRKCKNLQIPARHLRSNAKDQDCLEGYIDTSYSLHDTGISNPAEMGKHLQKGAYKQSYSCIMCRNVFSSLSALEVHKMSCHAKEQSYLCKTCGKPFSPHEIPYENHAFPLDKKEFVCKNCVEDGSCFNNNLRSHNTEKRYRCSFCPQRFLYLATKKSHEKKHLEKHGKGYSCSYCPKVCKSSAALGMHQKKHFIKSKEEEQEPAGNHCGIAANESKLTAPQNSDADTFRAPKLEHESEVSSNRGFQECKTPDDKTLTLSLEEGLPQTQVPLESALNACPATLSDQLSQFAEPWDQLDQINNDMTGKAYDEYSVQSVKDYQNPHVYSEQFAPLNMMRKMQTCSTHADFPKTEYRYPCKKEPLLQPDYWSSEKKATGDNAN</sequence>
<dbReference type="Gene3D" id="3.30.710.10">
    <property type="entry name" value="Potassium Channel Kv1.1, Chain A"/>
    <property type="match status" value="1"/>
</dbReference>
<keyword evidence="9" id="KW-1133">Transmembrane helix</keyword>
<dbReference type="Proteomes" id="UP001369086">
    <property type="component" value="Unassembled WGS sequence"/>
</dbReference>
<dbReference type="SMART" id="SM00225">
    <property type="entry name" value="BTB"/>
    <property type="match status" value="1"/>
</dbReference>
<evidence type="ECO:0000256" key="9">
    <source>
        <dbReference type="SAM" id="Phobius"/>
    </source>
</evidence>
<evidence type="ECO:0000256" key="1">
    <source>
        <dbReference type="ARBA" id="ARBA00004123"/>
    </source>
</evidence>
<dbReference type="PROSITE" id="PS50097">
    <property type="entry name" value="BTB"/>
    <property type="match status" value="1"/>
</dbReference>
<evidence type="ECO:0000256" key="3">
    <source>
        <dbReference type="ARBA" id="ARBA00022737"/>
    </source>
</evidence>
<feature type="transmembrane region" description="Helical" evidence="9">
    <location>
        <begin position="12"/>
        <end position="34"/>
    </location>
</feature>
<organism evidence="12 13">
    <name type="scientific">Huso huso</name>
    <name type="common">Beluga</name>
    <name type="synonym">Acipenser huso</name>
    <dbReference type="NCBI Taxonomy" id="61971"/>
    <lineage>
        <taxon>Eukaryota</taxon>
        <taxon>Metazoa</taxon>
        <taxon>Chordata</taxon>
        <taxon>Craniata</taxon>
        <taxon>Vertebrata</taxon>
        <taxon>Euteleostomi</taxon>
        <taxon>Actinopterygii</taxon>
        <taxon>Chondrostei</taxon>
        <taxon>Acipenseriformes</taxon>
        <taxon>Acipenseridae</taxon>
        <taxon>Huso</taxon>
    </lineage>
</organism>
<protein>
    <submittedName>
        <fullName evidence="12">Zinc finger and BTB domain-containing protein 38-like isoform X1</fullName>
    </submittedName>
</protein>
<evidence type="ECO:0000256" key="8">
    <source>
        <dbReference type="SAM" id="MobiDB-lite"/>
    </source>
</evidence>
<keyword evidence="13" id="KW-1185">Reference proteome</keyword>
<reference evidence="12 13" key="1">
    <citation type="submission" date="2021-05" db="EMBL/GenBank/DDBJ databases">
        <authorList>
            <person name="Zahm M."/>
            <person name="Klopp C."/>
            <person name="Cabau C."/>
            <person name="Kuhl H."/>
            <person name="Suciu R."/>
            <person name="Ciorpac M."/>
            <person name="Holostenco D."/>
            <person name="Gessner J."/>
            <person name="Wuertz S."/>
            <person name="Hohne C."/>
            <person name="Stock M."/>
            <person name="Gislard M."/>
            <person name="Lluch J."/>
            <person name="Milhes M."/>
            <person name="Lampietro C."/>
            <person name="Lopez Roques C."/>
            <person name="Donnadieu C."/>
            <person name="Du K."/>
            <person name="Schartl M."/>
            <person name="Guiguen Y."/>
        </authorList>
    </citation>
    <scope>NUCLEOTIDE SEQUENCE [LARGE SCALE GENOMIC DNA]</scope>
    <source>
        <strain evidence="12">Hh-F2</strain>
        <tissue evidence="12">Blood</tissue>
    </source>
</reference>
<keyword evidence="9" id="KW-0472">Membrane</keyword>
<dbReference type="PROSITE" id="PS50157">
    <property type="entry name" value="ZINC_FINGER_C2H2_2"/>
    <property type="match status" value="6"/>
</dbReference>
<dbReference type="InterPro" id="IPR000210">
    <property type="entry name" value="BTB/POZ_dom"/>
</dbReference>
<feature type="domain" description="BTB" evidence="10">
    <location>
        <begin position="121"/>
        <end position="188"/>
    </location>
</feature>
<feature type="domain" description="C2H2-type" evidence="11">
    <location>
        <begin position="447"/>
        <end position="469"/>
    </location>
</feature>
<feature type="domain" description="C2H2-type" evidence="11">
    <location>
        <begin position="573"/>
        <end position="600"/>
    </location>
</feature>
<feature type="domain" description="C2H2-type" evidence="11">
    <location>
        <begin position="601"/>
        <end position="628"/>
    </location>
</feature>
<feature type="domain" description="C2H2-type" evidence="11">
    <location>
        <begin position="1216"/>
        <end position="1238"/>
    </location>
</feature>
<gene>
    <name evidence="12" type="ORF">HHUSO_G20959</name>
</gene>
<evidence type="ECO:0000256" key="4">
    <source>
        <dbReference type="ARBA" id="ARBA00022771"/>
    </source>
</evidence>
<keyword evidence="3" id="KW-0677">Repeat</keyword>
<dbReference type="PANTHER" id="PTHR24394">
    <property type="entry name" value="ZINC FINGER PROTEIN"/>
    <property type="match status" value="1"/>
</dbReference>
<proteinExistence type="predicted"/>
<dbReference type="SUPFAM" id="SSF54695">
    <property type="entry name" value="POZ domain"/>
    <property type="match status" value="1"/>
</dbReference>
<dbReference type="PANTHER" id="PTHR24394:SF58">
    <property type="entry name" value="ZINC FINGER AND BTB DOMAIN CONTAINING 33"/>
    <property type="match status" value="1"/>
</dbReference>
<comment type="caution">
    <text evidence="12">The sequence shown here is derived from an EMBL/GenBank/DDBJ whole genome shotgun (WGS) entry which is preliminary data.</text>
</comment>
<feature type="region of interest" description="Disordered" evidence="8">
    <location>
        <begin position="517"/>
        <end position="565"/>
    </location>
</feature>
<dbReference type="SUPFAM" id="SSF57667">
    <property type="entry name" value="beta-beta-alpha zinc fingers"/>
    <property type="match status" value="5"/>
</dbReference>
<name>A0ABR0Z1S9_HUSHU</name>
<evidence type="ECO:0000313" key="12">
    <source>
        <dbReference type="EMBL" id="KAK6478609.1"/>
    </source>
</evidence>
<feature type="domain" description="C2H2-type" evidence="11">
    <location>
        <begin position="629"/>
        <end position="652"/>
    </location>
</feature>
<dbReference type="Pfam" id="PF00651">
    <property type="entry name" value="BTB"/>
    <property type="match status" value="1"/>
</dbReference>
<dbReference type="PROSITE" id="PS00028">
    <property type="entry name" value="ZINC_FINGER_C2H2_1"/>
    <property type="match status" value="7"/>
</dbReference>
<dbReference type="EMBL" id="JAHFZB010000019">
    <property type="protein sequence ID" value="KAK6478609.1"/>
    <property type="molecule type" value="Genomic_DNA"/>
</dbReference>
<dbReference type="Gene3D" id="3.30.160.60">
    <property type="entry name" value="Classic Zinc Finger"/>
    <property type="match status" value="6"/>
</dbReference>
<feature type="compositionally biased region" description="Polar residues" evidence="8">
    <location>
        <begin position="517"/>
        <end position="533"/>
    </location>
</feature>
<dbReference type="InterPro" id="IPR013087">
    <property type="entry name" value="Znf_C2H2_type"/>
</dbReference>
<keyword evidence="2" id="KW-0479">Metal-binding</keyword>
<evidence type="ECO:0000256" key="5">
    <source>
        <dbReference type="ARBA" id="ARBA00022833"/>
    </source>
</evidence>
<dbReference type="Pfam" id="PF00096">
    <property type="entry name" value="zf-C2H2"/>
    <property type="match status" value="3"/>
</dbReference>
<dbReference type="SMART" id="SM00355">
    <property type="entry name" value="ZnF_C2H2"/>
    <property type="match status" value="8"/>
</dbReference>
<keyword evidence="9" id="KW-0812">Transmembrane</keyword>
<evidence type="ECO:0000256" key="7">
    <source>
        <dbReference type="PROSITE-ProRule" id="PRU00042"/>
    </source>
</evidence>
<comment type="subcellular location">
    <subcellularLocation>
        <location evidence="1">Nucleus</location>
    </subcellularLocation>
</comment>